<dbReference type="InterPro" id="IPR043504">
    <property type="entry name" value="Peptidase_S1_PA_chymotrypsin"/>
</dbReference>
<protein>
    <submittedName>
        <fullName evidence="3">Peptidase S1 domain-containing protein</fullName>
    </submittedName>
</protein>
<dbReference type="Pfam" id="PF00089">
    <property type="entry name" value="Trypsin"/>
    <property type="match status" value="1"/>
</dbReference>
<dbReference type="PANTHER" id="PTHR24260">
    <property type="match status" value="1"/>
</dbReference>
<dbReference type="GO" id="GO:0006508">
    <property type="term" value="P:proteolysis"/>
    <property type="evidence" value="ECO:0007669"/>
    <property type="project" value="InterPro"/>
</dbReference>
<dbReference type="PROSITE" id="PS00134">
    <property type="entry name" value="TRYPSIN_HIS"/>
    <property type="match status" value="1"/>
</dbReference>
<keyword evidence="2" id="KW-1185">Reference proteome</keyword>
<evidence type="ECO:0000313" key="3">
    <source>
        <dbReference type="WBParaSite" id="ACRNAN_scaffold14073.g18929.t1"/>
    </source>
</evidence>
<dbReference type="GO" id="GO:0004252">
    <property type="term" value="F:serine-type endopeptidase activity"/>
    <property type="evidence" value="ECO:0007669"/>
    <property type="project" value="InterPro"/>
</dbReference>
<evidence type="ECO:0000259" key="1">
    <source>
        <dbReference type="Pfam" id="PF00089"/>
    </source>
</evidence>
<sequence>MHFNGQKLCSGVIISPRFVLTAAHCYNHAMLSEDTKLRRFSIHAGTVYANGDEDVQVKKVTTYDDYISRDIENDIAGYGYGFRSIGADPPGRIRTVWVL</sequence>
<dbReference type="AlphaFoldDB" id="A0A914CSL8"/>
<dbReference type="InterPro" id="IPR001254">
    <property type="entry name" value="Trypsin_dom"/>
</dbReference>
<proteinExistence type="predicted"/>
<dbReference type="InterPro" id="IPR018114">
    <property type="entry name" value="TRYPSIN_HIS"/>
</dbReference>
<reference evidence="3" key="1">
    <citation type="submission" date="2022-11" db="UniProtKB">
        <authorList>
            <consortium name="WormBaseParasite"/>
        </authorList>
    </citation>
    <scope>IDENTIFICATION</scope>
</reference>
<evidence type="ECO:0000313" key="2">
    <source>
        <dbReference type="Proteomes" id="UP000887540"/>
    </source>
</evidence>
<dbReference type="Gene3D" id="2.40.10.10">
    <property type="entry name" value="Trypsin-like serine proteases"/>
    <property type="match status" value="1"/>
</dbReference>
<feature type="domain" description="Peptidase S1" evidence="1">
    <location>
        <begin position="4"/>
        <end position="76"/>
    </location>
</feature>
<organism evidence="2 3">
    <name type="scientific">Acrobeloides nanus</name>
    <dbReference type="NCBI Taxonomy" id="290746"/>
    <lineage>
        <taxon>Eukaryota</taxon>
        <taxon>Metazoa</taxon>
        <taxon>Ecdysozoa</taxon>
        <taxon>Nematoda</taxon>
        <taxon>Chromadorea</taxon>
        <taxon>Rhabditida</taxon>
        <taxon>Tylenchina</taxon>
        <taxon>Cephalobomorpha</taxon>
        <taxon>Cephaloboidea</taxon>
        <taxon>Cephalobidae</taxon>
        <taxon>Acrobeloides</taxon>
    </lineage>
</organism>
<name>A0A914CSL8_9BILA</name>
<accession>A0A914CSL8</accession>
<dbReference type="Proteomes" id="UP000887540">
    <property type="component" value="Unplaced"/>
</dbReference>
<dbReference type="InterPro" id="IPR009003">
    <property type="entry name" value="Peptidase_S1_PA"/>
</dbReference>
<dbReference type="InterPro" id="IPR051333">
    <property type="entry name" value="CLIP_Serine_Protease"/>
</dbReference>
<dbReference type="SUPFAM" id="SSF50494">
    <property type="entry name" value="Trypsin-like serine proteases"/>
    <property type="match status" value="1"/>
</dbReference>
<dbReference type="PANTHER" id="PTHR24260:SF136">
    <property type="entry name" value="GH08193P-RELATED"/>
    <property type="match status" value="1"/>
</dbReference>
<dbReference type="WBParaSite" id="ACRNAN_scaffold14073.g18929.t1">
    <property type="protein sequence ID" value="ACRNAN_scaffold14073.g18929.t1"/>
    <property type="gene ID" value="ACRNAN_scaffold14073.g18929"/>
</dbReference>